<dbReference type="SUPFAM" id="SSF46894">
    <property type="entry name" value="C-terminal effector domain of the bipartite response regulators"/>
    <property type="match status" value="1"/>
</dbReference>
<evidence type="ECO:0000259" key="4">
    <source>
        <dbReference type="PROSITE" id="PS50043"/>
    </source>
</evidence>
<keyword evidence="7" id="KW-1185">Reference proteome</keyword>
<name>A0A6I4SXA3_9SPHN</name>
<evidence type="ECO:0000256" key="2">
    <source>
        <dbReference type="ARBA" id="ARBA00023125"/>
    </source>
</evidence>
<evidence type="ECO:0000259" key="5">
    <source>
        <dbReference type="PROSITE" id="PS51819"/>
    </source>
</evidence>
<evidence type="ECO:0008006" key="8">
    <source>
        <dbReference type="Google" id="ProtNLM"/>
    </source>
</evidence>
<dbReference type="PANTHER" id="PTHR44688:SF16">
    <property type="entry name" value="DNA-BINDING TRANSCRIPTIONAL ACTIVATOR DEVR_DOSR"/>
    <property type="match status" value="1"/>
</dbReference>
<dbReference type="InterPro" id="IPR004360">
    <property type="entry name" value="Glyas_Fos-R_dOase_dom"/>
</dbReference>
<dbReference type="SUPFAM" id="SSF54593">
    <property type="entry name" value="Glyoxalase/Bleomycin resistance protein/Dihydroxybiphenyl dioxygenase"/>
    <property type="match status" value="1"/>
</dbReference>
<keyword evidence="3" id="KW-0804">Transcription</keyword>
<dbReference type="InterPro" id="IPR029068">
    <property type="entry name" value="Glyas_Bleomycin-R_OHBP_Dase"/>
</dbReference>
<dbReference type="GO" id="GO:0006355">
    <property type="term" value="P:regulation of DNA-templated transcription"/>
    <property type="evidence" value="ECO:0007669"/>
    <property type="project" value="InterPro"/>
</dbReference>
<evidence type="ECO:0000313" key="7">
    <source>
        <dbReference type="Proteomes" id="UP000433652"/>
    </source>
</evidence>
<gene>
    <name evidence="6" type="ORF">GRI89_09435</name>
</gene>
<feature type="domain" description="HTH luxR-type" evidence="4">
    <location>
        <begin position="8"/>
        <end position="73"/>
    </location>
</feature>
<dbReference type="InterPro" id="IPR037523">
    <property type="entry name" value="VOC_core"/>
</dbReference>
<reference evidence="6 7" key="1">
    <citation type="submission" date="2019-12" db="EMBL/GenBank/DDBJ databases">
        <title>Genomic-based taxomic classification of the family Erythrobacteraceae.</title>
        <authorList>
            <person name="Xu L."/>
        </authorList>
    </citation>
    <scope>NUCLEOTIDE SEQUENCE [LARGE SCALE GENOMIC DNA]</scope>
    <source>
        <strain evidence="6 7">MCCC 1K01500</strain>
    </source>
</reference>
<dbReference type="PRINTS" id="PR00038">
    <property type="entry name" value="HTHLUXR"/>
</dbReference>
<dbReference type="InterPro" id="IPR036388">
    <property type="entry name" value="WH-like_DNA-bd_sf"/>
</dbReference>
<proteinExistence type="predicted"/>
<dbReference type="CDD" id="cd06170">
    <property type="entry name" value="LuxR_C_like"/>
    <property type="match status" value="1"/>
</dbReference>
<dbReference type="Proteomes" id="UP000433652">
    <property type="component" value="Unassembled WGS sequence"/>
</dbReference>
<dbReference type="Pfam" id="PF00903">
    <property type="entry name" value="Glyoxalase"/>
    <property type="match status" value="1"/>
</dbReference>
<dbReference type="PROSITE" id="PS51819">
    <property type="entry name" value="VOC"/>
    <property type="match status" value="1"/>
</dbReference>
<sequence>MTGTRSGRPPHDDQLTPAEWAVVEFVRHGLTNRQIAERRGVSLDAVKFHVANALGKLGMASRAELRRWDGIRRDSALGGKERTMAGDAKLGPIGQVARTASDIAAAEAWYRDVLGLPHLFTFGELAFFDCGGTRLYLQQGQPGPESILYFRVGDIHAAHGELAARGAEFVSAPHMIHLHADGTEEWMAFFNDPDGRPLALMAQAAASAG</sequence>
<dbReference type="Gene3D" id="1.10.10.10">
    <property type="entry name" value="Winged helix-like DNA-binding domain superfamily/Winged helix DNA-binding domain"/>
    <property type="match status" value="1"/>
</dbReference>
<keyword evidence="1" id="KW-0805">Transcription regulation</keyword>
<dbReference type="PANTHER" id="PTHR44688">
    <property type="entry name" value="DNA-BINDING TRANSCRIPTIONAL ACTIVATOR DEVR_DOSR"/>
    <property type="match status" value="1"/>
</dbReference>
<dbReference type="CDD" id="cd06587">
    <property type="entry name" value="VOC"/>
    <property type="match status" value="1"/>
</dbReference>
<dbReference type="PROSITE" id="PS50043">
    <property type="entry name" value="HTH_LUXR_2"/>
    <property type="match status" value="1"/>
</dbReference>
<dbReference type="OrthoDB" id="9804944at2"/>
<comment type="caution">
    <text evidence="6">The sequence shown here is derived from an EMBL/GenBank/DDBJ whole genome shotgun (WGS) entry which is preliminary data.</text>
</comment>
<keyword evidence="2" id="KW-0238">DNA-binding</keyword>
<dbReference type="GO" id="GO:0003677">
    <property type="term" value="F:DNA binding"/>
    <property type="evidence" value="ECO:0007669"/>
    <property type="project" value="UniProtKB-KW"/>
</dbReference>
<dbReference type="AlphaFoldDB" id="A0A6I4SXA3"/>
<evidence type="ECO:0000313" key="6">
    <source>
        <dbReference type="EMBL" id="MXO59760.1"/>
    </source>
</evidence>
<evidence type="ECO:0000256" key="1">
    <source>
        <dbReference type="ARBA" id="ARBA00023015"/>
    </source>
</evidence>
<dbReference type="RefSeq" id="WP_159794503.1">
    <property type="nucleotide sequence ID" value="NZ_WTYM01000038.1"/>
</dbReference>
<dbReference type="InterPro" id="IPR016032">
    <property type="entry name" value="Sig_transdc_resp-reg_C-effctor"/>
</dbReference>
<accession>A0A6I4SXA3</accession>
<dbReference type="EMBL" id="WTYM01000038">
    <property type="protein sequence ID" value="MXO59760.1"/>
    <property type="molecule type" value="Genomic_DNA"/>
</dbReference>
<dbReference type="InterPro" id="IPR000792">
    <property type="entry name" value="Tscrpt_reg_LuxR_C"/>
</dbReference>
<dbReference type="Pfam" id="PF00196">
    <property type="entry name" value="GerE"/>
    <property type="match status" value="1"/>
</dbReference>
<feature type="domain" description="VOC" evidence="5">
    <location>
        <begin position="92"/>
        <end position="203"/>
    </location>
</feature>
<protein>
    <recommendedName>
        <fullName evidence="8">VOC domain-containing protein</fullName>
    </recommendedName>
</protein>
<evidence type="ECO:0000256" key="3">
    <source>
        <dbReference type="ARBA" id="ARBA00023163"/>
    </source>
</evidence>
<organism evidence="6 7">
    <name type="scientific">Croceibacterium salegens</name>
    <dbReference type="NCBI Taxonomy" id="1737568"/>
    <lineage>
        <taxon>Bacteria</taxon>
        <taxon>Pseudomonadati</taxon>
        <taxon>Pseudomonadota</taxon>
        <taxon>Alphaproteobacteria</taxon>
        <taxon>Sphingomonadales</taxon>
        <taxon>Erythrobacteraceae</taxon>
        <taxon>Croceibacterium</taxon>
    </lineage>
</organism>
<dbReference type="Gene3D" id="3.10.180.10">
    <property type="entry name" value="2,3-Dihydroxybiphenyl 1,2-Dioxygenase, domain 1"/>
    <property type="match status" value="1"/>
</dbReference>
<dbReference type="SMART" id="SM00421">
    <property type="entry name" value="HTH_LUXR"/>
    <property type="match status" value="1"/>
</dbReference>